<comment type="caution">
    <text evidence="2">The sequence shown here is derived from an EMBL/GenBank/DDBJ whole genome shotgun (WGS) entry which is preliminary data.</text>
</comment>
<gene>
    <name evidence="2" type="ORF">ElyMa_003363800</name>
</gene>
<sequence length="169" mass="19505">MAAMQSSRDPYPFPQRQNDDNFMGRRDPESICYPVPTHLAQRQQPWERLSGQHTLSSARHEVYHHDPIAPNDDLDFVLKSTYNQHDELLRDRNEVVYQPETKGLDHGRVLKNRVVPVPEKKMALNHPLIITSQTKKENINSVKSAIVCNHLHASRHGYSRKKEAGGFYS</sequence>
<dbReference type="AlphaFoldDB" id="A0AAV4JJB3"/>
<dbReference type="EMBL" id="BMAT01006931">
    <property type="protein sequence ID" value="GFS22426.1"/>
    <property type="molecule type" value="Genomic_DNA"/>
</dbReference>
<protein>
    <submittedName>
        <fullName evidence="2">Uncharacterized protein</fullName>
    </submittedName>
</protein>
<dbReference type="Pfam" id="PF12494">
    <property type="entry name" value="DUF3695"/>
    <property type="match status" value="1"/>
</dbReference>
<accession>A0AAV4JJB3</accession>
<feature type="region of interest" description="Disordered" evidence="1">
    <location>
        <begin position="1"/>
        <end position="26"/>
    </location>
</feature>
<organism evidence="2 3">
    <name type="scientific">Elysia marginata</name>
    <dbReference type="NCBI Taxonomy" id="1093978"/>
    <lineage>
        <taxon>Eukaryota</taxon>
        <taxon>Metazoa</taxon>
        <taxon>Spiralia</taxon>
        <taxon>Lophotrochozoa</taxon>
        <taxon>Mollusca</taxon>
        <taxon>Gastropoda</taxon>
        <taxon>Heterobranchia</taxon>
        <taxon>Euthyneura</taxon>
        <taxon>Panpulmonata</taxon>
        <taxon>Sacoglossa</taxon>
        <taxon>Placobranchoidea</taxon>
        <taxon>Plakobranchidae</taxon>
        <taxon>Elysia</taxon>
    </lineage>
</organism>
<keyword evidence="3" id="KW-1185">Reference proteome</keyword>
<name>A0AAV4JJB3_9GAST</name>
<evidence type="ECO:0000313" key="3">
    <source>
        <dbReference type="Proteomes" id="UP000762676"/>
    </source>
</evidence>
<feature type="compositionally biased region" description="Basic and acidic residues" evidence="1">
    <location>
        <begin position="17"/>
        <end position="26"/>
    </location>
</feature>
<dbReference type="Proteomes" id="UP000762676">
    <property type="component" value="Unassembled WGS sequence"/>
</dbReference>
<proteinExistence type="predicted"/>
<evidence type="ECO:0000313" key="2">
    <source>
        <dbReference type="EMBL" id="GFS22426.1"/>
    </source>
</evidence>
<reference evidence="2 3" key="1">
    <citation type="journal article" date="2021" name="Elife">
        <title>Chloroplast acquisition without the gene transfer in kleptoplastic sea slugs, Plakobranchus ocellatus.</title>
        <authorList>
            <person name="Maeda T."/>
            <person name="Takahashi S."/>
            <person name="Yoshida T."/>
            <person name="Shimamura S."/>
            <person name="Takaki Y."/>
            <person name="Nagai Y."/>
            <person name="Toyoda A."/>
            <person name="Suzuki Y."/>
            <person name="Arimoto A."/>
            <person name="Ishii H."/>
            <person name="Satoh N."/>
            <person name="Nishiyama T."/>
            <person name="Hasebe M."/>
            <person name="Maruyama T."/>
            <person name="Minagawa J."/>
            <person name="Obokata J."/>
            <person name="Shigenobu S."/>
        </authorList>
    </citation>
    <scope>NUCLEOTIDE SEQUENCE [LARGE SCALE GENOMIC DNA]</scope>
</reference>
<dbReference type="InterPro" id="IPR022179">
    <property type="entry name" value="CFAP276"/>
</dbReference>
<evidence type="ECO:0000256" key="1">
    <source>
        <dbReference type="SAM" id="MobiDB-lite"/>
    </source>
</evidence>